<protein>
    <submittedName>
        <fullName evidence="1">Uncharacterized protein</fullName>
    </submittedName>
</protein>
<dbReference type="EMBL" id="JANJQO010002701">
    <property type="protein sequence ID" value="KAJ2966224.1"/>
    <property type="molecule type" value="Genomic_DNA"/>
</dbReference>
<evidence type="ECO:0000313" key="1">
    <source>
        <dbReference type="EMBL" id="KAJ2966224.1"/>
    </source>
</evidence>
<organism evidence="1 2">
    <name type="scientific">Zarea fungicola</name>
    <dbReference type="NCBI Taxonomy" id="93591"/>
    <lineage>
        <taxon>Eukaryota</taxon>
        <taxon>Fungi</taxon>
        <taxon>Dikarya</taxon>
        <taxon>Ascomycota</taxon>
        <taxon>Pezizomycotina</taxon>
        <taxon>Sordariomycetes</taxon>
        <taxon>Hypocreomycetidae</taxon>
        <taxon>Hypocreales</taxon>
        <taxon>Cordycipitaceae</taxon>
        <taxon>Zarea</taxon>
    </lineage>
</organism>
<dbReference type="Proteomes" id="UP001143910">
    <property type="component" value="Unassembled WGS sequence"/>
</dbReference>
<gene>
    <name evidence="1" type="ORF">NQ176_g10251</name>
</gene>
<name>A0ACC1MH99_9HYPO</name>
<proteinExistence type="predicted"/>
<keyword evidence="2" id="KW-1185">Reference proteome</keyword>
<evidence type="ECO:0000313" key="2">
    <source>
        <dbReference type="Proteomes" id="UP001143910"/>
    </source>
</evidence>
<reference evidence="1" key="1">
    <citation type="submission" date="2022-08" db="EMBL/GenBank/DDBJ databases">
        <title>Genome Sequence of Lecanicillium fungicola.</title>
        <authorList>
            <person name="Buettner E."/>
        </authorList>
    </citation>
    <scope>NUCLEOTIDE SEQUENCE</scope>
    <source>
        <strain evidence="1">Babe33</strain>
    </source>
</reference>
<sequence length="341" mass="34979">MSCRLQALEVGGPLQEVRISVPSPDVGEVQVRIKAVGLNPIDWKQLEYGINVSSWPAAFGNEASGVVERIGSGVSQFTVGDDVLARFEPSVAASAAFQTVANIKATQVALKPASMSFEQAASIPMGFMTAASTIYHGLGIPLLSLTMPGIEYSVPSSILVLGGSSAVGAAVIQLLHLTLPSAVIIATSSSKHHAHLKALGAAAAVDYKSLQVAREIMDNSPGGRGVDAIVDLVNGVASNRELLQTLTGLKLFAELAAGDNAQEVPPEIRHVVTFGRKVMGAPGASELFSALTGLLQSGSYTPPLPVTRVAGGVGLSGISNGLKQLKAGVSGTKLVAIIDTA</sequence>
<accession>A0ACC1MH99</accession>
<comment type="caution">
    <text evidence="1">The sequence shown here is derived from an EMBL/GenBank/DDBJ whole genome shotgun (WGS) entry which is preliminary data.</text>
</comment>